<feature type="region of interest" description="Disordered" evidence="2">
    <location>
        <begin position="561"/>
        <end position="587"/>
    </location>
</feature>
<evidence type="ECO:0000313" key="5">
    <source>
        <dbReference type="EMBL" id="NXH31717.1"/>
    </source>
</evidence>
<feature type="compositionally biased region" description="Pro residues" evidence="2">
    <location>
        <begin position="623"/>
        <end position="640"/>
    </location>
</feature>
<feature type="region of interest" description="Disordered" evidence="2">
    <location>
        <begin position="467"/>
        <end position="513"/>
    </location>
</feature>
<evidence type="ECO:0000256" key="1">
    <source>
        <dbReference type="ARBA" id="ARBA00022553"/>
    </source>
</evidence>
<dbReference type="InterPro" id="IPR036867">
    <property type="entry name" value="R3H_dom_sf"/>
</dbReference>
<feature type="region of interest" description="Disordered" evidence="2">
    <location>
        <begin position="599"/>
        <end position="646"/>
    </location>
</feature>
<dbReference type="InterPro" id="IPR024771">
    <property type="entry name" value="SUZ"/>
</dbReference>
<name>A0A7K9J064_9CORV</name>
<dbReference type="PANTHER" id="PTHR15672">
    <property type="entry name" value="CAMP-REGULATED PHOSPHOPROTEIN 21 RELATED R3H DOMAIN CONTAINING PROTEIN"/>
    <property type="match status" value="1"/>
</dbReference>
<feature type="compositionally biased region" description="Low complexity" evidence="2">
    <location>
        <begin position="376"/>
        <end position="398"/>
    </location>
</feature>
<evidence type="ECO:0000259" key="4">
    <source>
        <dbReference type="PROSITE" id="PS51673"/>
    </source>
</evidence>
<feature type="domain" description="SUZ" evidence="4">
    <location>
        <begin position="237"/>
        <end position="318"/>
    </location>
</feature>
<gene>
    <name evidence="5" type="primary">Arpp21</name>
    <name evidence="5" type="ORF">MYIHEB_R00059</name>
</gene>
<feature type="non-terminal residue" evidence="5">
    <location>
        <position position="1"/>
    </location>
</feature>
<feature type="compositionally biased region" description="Polar residues" evidence="2">
    <location>
        <begin position="477"/>
        <end position="489"/>
    </location>
</feature>
<keyword evidence="6" id="KW-1185">Reference proteome</keyword>
<evidence type="ECO:0000313" key="6">
    <source>
        <dbReference type="Proteomes" id="UP000534930"/>
    </source>
</evidence>
<feature type="region of interest" description="Disordered" evidence="2">
    <location>
        <begin position="104"/>
        <end position="140"/>
    </location>
</feature>
<feature type="compositionally biased region" description="Basic residues" evidence="2">
    <location>
        <begin position="61"/>
        <end position="73"/>
    </location>
</feature>
<feature type="region of interest" description="Disordered" evidence="2">
    <location>
        <begin position="307"/>
        <end position="399"/>
    </location>
</feature>
<dbReference type="CDD" id="cd02642">
    <property type="entry name" value="R3H_encore_like"/>
    <property type="match status" value="1"/>
</dbReference>
<keyword evidence="1" id="KW-0597">Phosphoprotein</keyword>
<feature type="compositionally biased region" description="Basic and acidic residues" evidence="2">
    <location>
        <begin position="326"/>
        <end position="335"/>
    </location>
</feature>
<dbReference type="PANTHER" id="PTHR15672:SF14">
    <property type="entry name" value="CAMP-REGULATED PHOSPHOPROTEIN 21"/>
    <property type="match status" value="1"/>
</dbReference>
<reference evidence="5 6" key="1">
    <citation type="submission" date="2019-09" db="EMBL/GenBank/DDBJ databases">
        <title>Bird 10,000 Genomes (B10K) Project - Family phase.</title>
        <authorList>
            <person name="Zhang G."/>
        </authorList>
    </citation>
    <scope>NUCLEOTIDE SEQUENCE [LARGE SCALE GENOMIC DNA]</scope>
    <source>
        <strain evidence="5">B10K-DU-001-33</strain>
        <tissue evidence="5">Muscle</tissue>
    </source>
</reference>
<dbReference type="Pfam" id="PF01424">
    <property type="entry name" value="R3H"/>
    <property type="match status" value="1"/>
</dbReference>
<comment type="caution">
    <text evidence="5">The sequence shown here is derived from an EMBL/GenBank/DDBJ whole genome shotgun (WGS) entry which is preliminary data.</text>
</comment>
<feature type="compositionally biased region" description="Low complexity" evidence="2">
    <location>
        <begin position="490"/>
        <end position="509"/>
    </location>
</feature>
<dbReference type="Proteomes" id="UP000534930">
    <property type="component" value="Unassembled WGS sequence"/>
</dbReference>
<proteinExistence type="predicted"/>
<protein>
    <submittedName>
        <fullName evidence="5">ARP21 protein</fullName>
    </submittedName>
</protein>
<feature type="compositionally biased region" description="Polar residues" evidence="2">
    <location>
        <begin position="336"/>
        <end position="348"/>
    </location>
</feature>
<dbReference type="EMBL" id="VWZQ01008173">
    <property type="protein sequence ID" value="NXH31717.1"/>
    <property type="molecule type" value="Genomic_DNA"/>
</dbReference>
<dbReference type="PROSITE" id="PS51673">
    <property type="entry name" value="SUZ"/>
    <property type="match status" value="1"/>
</dbReference>
<feature type="compositionally biased region" description="Polar residues" evidence="2">
    <location>
        <begin position="561"/>
        <end position="576"/>
    </location>
</feature>
<accession>A0A7K9J064</accession>
<feature type="compositionally biased region" description="Basic and acidic residues" evidence="2">
    <location>
        <begin position="44"/>
        <end position="55"/>
    </location>
</feature>
<dbReference type="Gene3D" id="3.30.1370.50">
    <property type="entry name" value="R3H-like domain"/>
    <property type="match status" value="1"/>
</dbReference>
<feature type="region of interest" description="Disordered" evidence="2">
    <location>
        <begin position="1"/>
        <end position="92"/>
    </location>
</feature>
<dbReference type="GO" id="GO:0003676">
    <property type="term" value="F:nucleic acid binding"/>
    <property type="evidence" value="ECO:0007669"/>
    <property type="project" value="UniProtKB-UniRule"/>
</dbReference>
<dbReference type="InterPro" id="IPR001374">
    <property type="entry name" value="R3H_dom"/>
</dbReference>
<dbReference type="SUPFAM" id="SSF82708">
    <property type="entry name" value="R3H domain"/>
    <property type="match status" value="1"/>
</dbReference>
<dbReference type="PROSITE" id="PS51061">
    <property type="entry name" value="R3H"/>
    <property type="match status" value="1"/>
</dbReference>
<dbReference type="SMART" id="SM00393">
    <property type="entry name" value="R3H"/>
    <property type="match status" value="1"/>
</dbReference>
<organism evidence="5 6">
    <name type="scientific">Myiagra hebetior</name>
    <dbReference type="NCBI Taxonomy" id="381031"/>
    <lineage>
        <taxon>Eukaryota</taxon>
        <taxon>Metazoa</taxon>
        <taxon>Chordata</taxon>
        <taxon>Craniata</taxon>
        <taxon>Vertebrata</taxon>
        <taxon>Euteleostomi</taxon>
        <taxon>Archelosauria</taxon>
        <taxon>Archosauria</taxon>
        <taxon>Dinosauria</taxon>
        <taxon>Saurischia</taxon>
        <taxon>Theropoda</taxon>
        <taxon>Coelurosauria</taxon>
        <taxon>Aves</taxon>
        <taxon>Neognathae</taxon>
        <taxon>Neoaves</taxon>
        <taxon>Telluraves</taxon>
        <taxon>Australaves</taxon>
        <taxon>Passeriformes</taxon>
        <taxon>Corvoidea</taxon>
        <taxon>Monarchidae</taxon>
        <taxon>Myiagra</taxon>
    </lineage>
</organism>
<feature type="non-terminal residue" evidence="5">
    <location>
        <position position="818"/>
    </location>
</feature>
<dbReference type="InterPro" id="IPR051937">
    <property type="entry name" value="R3H_domain_containing"/>
</dbReference>
<sequence>MSEQGKLNQETAEEAAKEQETAISEANPDNCVLNKSESSEVEEEKLSDSKTDLQKRGANQQKKRSKSGAKGKLVRSLAVCEESSPRPGAENLHDNQESIQLQLSSFPSLQEEDKSSKDDSEKEKEKDKNKDKNSEKSKIRMLSKDCSQEYTDSTGIDLHEFLINTLKNNPRDRMILLKMEQEIIDFISDNNNHYKKFPQMSSYQRMLVHRVAAYFGMDHNVDQTGKSVIINKTSNTRIPEQRFSEHLKDDKGEESQKRFILKRDNSSIDKEDNQSVCSQENLFVENSRLLEDSSVCNDTHKKRQLFRGNRDSIGKTSGSRQSSTENELKWTDHQRPWSSTDSDSSNRNLKPAITKTASFGGITVLTRGDSSSSNRSTGKLSKTGSESSSSAGSSGSLSRIHQPLQSASLVPGVTANSSGSVSYPENGISGQVAPSNTSYIILPLEAAGIPPGSILLNPHTGQPFVNPDGTPAIYNPPSGQQTMRSQMVGQSQQQPSPQQPQQVQQPQQQMASHLVTQPVQTMQPSSQSVQYPAVSYPPQHLLPVSPTQQFSVRDDMTAQFSQMSLSRQSSGDNPESPSGPVYPSPILQQPAQQTGYIMASPSQQLPPGGFTGSGPPVSQQVLQPPPPPQGFVQQPPPPAQMPVYYYPSGQYPTSTTQQYRPIASVQYNAQRSQQIPQTAQQAGYQPVLPNQQQGFQGLMGMQQPPQSQNLMNNQQGNQVQGMMVQYPAMSSYQVPMTQGSQGLPQQSYQQPIMLPNQSGQGTLTATGMPVYCNVIPPAPQNNLRLIAPHCPSNNVPVISASCRTNCASINNAGWQVKY</sequence>
<dbReference type="AlphaFoldDB" id="A0A7K9J064"/>
<evidence type="ECO:0000259" key="3">
    <source>
        <dbReference type="PROSITE" id="PS51061"/>
    </source>
</evidence>
<feature type="domain" description="R3H" evidence="3">
    <location>
        <begin position="173"/>
        <end position="236"/>
    </location>
</feature>
<feature type="compositionally biased region" description="Polar residues" evidence="2">
    <location>
        <begin position="314"/>
        <end position="325"/>
    </location>
</feature>
<feature type="compositionally biased region" description="Basic and acidic residues" evidence="2">
    <location>
        <begin position="111"/>
        <end position="140"/>
    </location>
</feature>
<evidence type="ECO:0000256" key="2">
    <source>
        <dbReference type="SAM" id="MobiDB-lite"/>
    </source>
</evidence>
<dbReference type="GO" id="GO:0005737">
    <property type="term" value="C:cytoplasm"/>
    <property type="evidence" value="ECO:0007669"/>
    <property type="project" value="TreeGrafter"/>
</dbReference>
<dbReference type="FunFam" id="3.30.1370.50:FF:000001">
    <property type="entry name" value="R3H domain-containing protein 2 isoform 1"/>
    <property type="match status" value="1"/>
</dbReference>